<feature type="domain" description="Peptidase M1 membrane alanine aminopeptidase" evidence="13">
    <location>
        <begin position="226"/>
        <end position="440"/>
    </location>
</feature>
<dbReference type="InterPro" id="IPR012779">
    <property type="entry name" value="Peptidase_M1_pepN"/>
</dbReference>
<dbReference type="InterPro" id="IPR037144">
    <property type="entry name" value="Peptidase_M1_pepN_C_sf"/>
</dbReference>
<evidence type="ECO:0000313" key="17">
    <source>
        <dbReference type="EMBL" id="MCG5030359.1"/>
    </source>
</evidence>
<dbReference type="Gene3D" id="2.60.40.1730">
    <property type="entry name" value="tricorn interacting facor f3 domain"/>
    <property type="match status" value="1"/>
</dbReference>
<dbReference type="InterPro" id="IPR035414">
    <property type="entry name" value="Peptidase_M1_pepN_Ig-like"/>
</dbReference>
<evidence type="ECO:0000256" key="2">
    <source>
        <dbReference type="ARBA" id="ARBA00001947"/>
    </source>
</evidence>
<keyword evidence="11" id="KW-0482">Metalloprotease</keyword>
<comment type="cofactor">
    <cofactor evidence="2">
        <name>Zn(2+)</name>
        <dbReference type="ChEBI" id="CHEBI:29105"/>
    </cofactor>
</comment>
<dbReference type="Pfam" id="PF01433">
    <property type="entry name" value="Peptidase_M1"/>
    <property type="match status" value="1"/>
</dbReference>
<evidence type="ECO:0000259" key="13">
    <source>
        <dbReference type="Pfam" id="PF01433"/>
    </source>
</evidence>
<dbReference type="SUPFAM" id="SSF55486">
    <property type="entry name" value="Metalloproteases ('zincins'), catalytic domain"/>
    <property type="match status" value="1"/>
</dbReference>
<dbReference type="InterPro" id="IPR024601">
    <property type="entry name" value="Peptidase_M1_pepN_C"/>
</dbReference>
<dbReference type="CDD" id="cd09600">
    <property type="entry name" value="M1_APN"/>
    <property type="match status" value="1"/>
</dbReference>
<feature type="domain" description="Peptidase M1 alanyl aminopeptidase C-terminal" evidence="15">
    <location>
        <begin position="555"/>
        <end position="879"/>
    </location>
</feature>
<keyword evidence="6 17" id="KW-0031">Aminopeptidase</keyword>
<evidence type="ECO:0000256" key="12">
    <source>
        <dbReference type="NCBIfam" id="TIGR02414"/>
    </source>
</evidence>
<keyword evidence="9 17" id="KW-0378">Hydrolase</keyword>
<evidence type="ECO:0000259" key="15">
    <source>
        <dbReference type="Pfam" id="PF17432"/>
    </source>
</evidence>
<dbReference type="InterPro" id="IPR001930">
    <property type="entry name" value="Peptidase_M1"/>
</dbReference>
<reference evidence="17 18" key="1">
    <citation type="submission" date="2022-02" db="EMBL/GenBank/DDBJ databases">
        <title>Mesosutterella porci, a novel member of the family Sutterellaceae from pig feces.</title>
        <authorList>
            <person name="Wylensek D."/>
            <person name="Clavel T."/>
        </authorList>
    </citation>
    <scope>NUCLEOTIDE SEQUENCE [LARGE SCALE GENOMIC DNA]</scope>
    <source>
        <strain evidence="18">oilRF-744-wt-GAM-9</strain>
    </source>
</reference>
<dbReference type="InterPro" id="IPR045357">
    <property type="entry name" value="Aminopeptidase_N-like_N"/>
</dbReference>
<dbReference type="PANTHER" id="PTHR46322:SF1">
    <property type="entry name" value="PUROMYCIN-SENSITIVE AMINOPEPTIDASE"/>
    <property type="match status" value="1"/>
</dbReference>
<keyword evidence="7" id="KW-0645">Protease</keyword>
<keyword evidence="10" id="KW-0862">Zinc</keyword>
<evidence type="ECO:0000313" key="18">
    <source>
        <dbReference type="Proteomes" id="UP001297600"/>
    </source>
</evidence>
<organism evidence="17 18">
    <name type="scientific">Mesosutterella porci</name>
    <dbReference type="NCBI Taxonomy" id="2915351"/>
    <lineage>
        <taxon>Bacteria</taxon>
        <taxon>Pseudomonadati</taxon>
        <taxon>Pseudomonadota</taxon>
        <taxon>Betaproteobacteria</taxon>
        <taxon>Burkholderiales</taxon>
        <taxon>Sutterellaceae</taxon>
        <taxon>Mesosutterella</taxon>
    </lineage>
</organism>
<comment type="caution">
    <text evidence="17">The sequence shown here is derived from an EMBL/GenBank/DDBJ whole genome shotgun (WGS) entry which is preliminary data.</text>
</comment>
<dbReference type="Gene3D" id="1.10.390.10">
    <property type="entry name" value="Neutral Protease Domain 2"/>
    <property type="match status" value="1"/>
</dbReference>
<evidence type="ECO:0000256" key="4">
    <source>
        <dbReference type="ARBA" id="ARBA00012564"/>
    </source>
</evidence>
<evidence type="ECO:0000256" key="9">
    <source>
        <dbReference type="ARBA" id="ARBA00022801"/>
    </source>
</evidence>
<sequence length="885" mass="100300">MSSSVVYRSDYKAPDYRIESVNLVFDLDPQTSTVFNTMKVSPLGAQPIELVLDADGLELVSIYENGVQLPQKRYSLTDKSLTVHGIDKPVTLTIVNKFHPLANTLLSGIYISNGNFMSQCESQGFRRITYFPDHPDILTHFHVEIRADKEKYPVLLSNGNLVRRDELENGRHLAVWDDPSLKPCYLFALVAGNFVKREEKIKLANGKDCLLQVWVEPQNKDRTAHTLESIKKAIRWDEQRWGLEYDLERFMLVATDDFNFGAMENKGLNIFNTRYVLASPQIATDLDYFNIESVVGHEYFHNWTGDRVTLRDWFQLTLKEGLTVFRDQEFSRDMLGKAAAIKRIMDVRFLRSRQFPEDAGPMAHPVRPESYREINNFYTTTVYEKGAEIYRMLQTLLGREKFKEGLRLYLERNDGRAATCEDFINAMAQASERDLGQFFRWYGQAGTPRVTVKSFWDPEAHTYTLVASQSTPETPGQTDKKPFLIPLAVGLLDPSGKDIPLQLEDETEPAGTTRVLELRDAENEWTFVNIDAKPIPSLLRDFSAPVILNYPYCRSELAFLARHDSDPFNRWDAMNRLMLEALNDMVDAIETGARPSVDQDLLAAFEQMLTDERLAPAFRAISLTLPDEQLIGERRTLIDPEAIRSAREELRSVIGRRYSSVLLKIAENYQTPGEYSPDAESAGKRALKNLAFSYLLAGGNPKALLALRSQFEQANNLTDQLSALTSIVNSASPAKLDMLVDAARKWNGVPVLINKWLTVQASAIAQPGEVPVLSRVRELMASGAFNIANPNSVYALILAFCNNAPEFHRPDGSGYRFWLEMIQKLCKVNAFIAARIARVMDNWRRYTPERARQMHDALKLADSLPNLPTGVREVLDKALGKQAGE</sequence>
<evidence type="ECO:0000259" key="14">
    <source>
        <dbReference type="Pfam" id="PF11940"/>
    </source>
</evidence>
<dbReference type="Proteomes" id="UP001297600">
    <property type="component" value="Unassembled WGS sequence"/>
</dbReference>
<feature type="domain" description="Peptidase M1 alanyl aminopeptidase Ig-like fold" evidence="14">
    <location>
        <begin position="446"/>
        <end position="550"/>
    </location>
</feature>
<evidence type="ECO:0000256" key="3">
    <source>
        <dbReference type="ARBA" id="ARBA00010136"/>
    </source>
</evidence>
<dbReference type="InterPro" id="IPR038438">
    <property type="entry name" value="PepN_Ig-like_sf"/>
</dbReference>
<comment type="similarity">
    <text evidence="3">Belongs to the peptidase M1 family.</text>
</comment>
<dbReference type="Pfam" id="PF17900">
    <property type="entry name" value="Peptidase_M1_N"/>
    <property type="match status" value="1"/>
</dbReference>
<evidence type="ECO:0000256" key="5">
    <source>
        <dbReference type="ARBA" id="ARBA00015611"/>
    </source>
</evidence>
<evidence type="ECO:0000256" key="6">
    <source>
        <dbReference type="ARBA" id="ARBA00022438"/>
    </source>
</evidence>
<evidence type="ECO:0000256" key="8">
    <source>
        <dbReference type="ARBA" id="ARBA00022723"/>
    </source>
</evidence>
<comment type="catalytic activity">
    <reaction evidence="1">
        <text>Release of an N-terminal amino acid, Xaa-|-Yaa- from a peptide, amide or arylamide. Xaa is preferably Ala, but may be most amino acids including Pro (slow action). When a terminal hydrophobic residue is followed by a prolyl residue, the two may be released as an intact Xaa-Pro dipeptide.</text>
        <dbReference type="EC" id="3.4.11.2"/>
    </reaction>
</comment>
<dbReference type="NCBIfam" id="TIGR02414">
    <property type="entry name" value="pepN_proteo"/>
    <property type="match status" value="1"/>
</dbReference>
<keyword evidence="8" id="KW-0479">Metal-binding</keyword>
<dbReference type="Pfam" id="PF17432">
    <property type="entry name" value="DUF3458_C"/>
    <property type="match status" value="1"/>
</dbReference>
<dbReference type="Gene3D" id="2.60.40.1840">
    <property type="match status" value="1"/>
</dbReference>
<feature type="domain" description="Aminopeptidase N-like N-terminal" evidence="16">
    <location>
        <begin position="87"/>
        <end position="186"/>
    </location>
</feature>
<evidence type="ECO:0000256" key="7">
    <source>
        <dbReference type="ARBA" id="ARBA00022670"/>
    </source>
</evidence>
<dbReference type="Pfam" id="PF11940">
    <property type="entry name" value="DUF3458"/>
    <property type="match status" value="1"/>
</dbReference>
<dbReference type="EC" id="3.4.11.2" evidence="4 12"/>
<dbReference type="EMBL" id="JAKNCT010000002">
    <property type="protein sequence ID" value="MCG5030359.1"/>
    <property type="molecule type" value="Genomic_DNA"/>
</dbReference>
<proteinExistence type="inferred from homology"/>
<dbReference type="Gene3D" id="1.25.50.10">
    <property type="entry name" value="Peptidase M1, alanyl aminopeptidase, C-terminal domain"/>
    <property type="match status" value="1"/>
</dbReference>
<dbReference type="GO" id="GO:0016285">
    <property type="term" value="F:alanyl aminopeptidase activity"/>
    <property type="evidence" value="ECO:0007669"/>
    <property type="project" value="UniProtKB-EC"/>
</dbReference>
<evidence type="ECO:0000256" key="11">
    <source>
        <dbReference type="ARBA" id="ARBA00023049"/>
    </source>
</evidence>
<dbReference type="InterPro" id="IPR042097">
    <property type="entry name" value="Aminopeptidase_N-like_N_sf"/>
</dbReference>
<evidence type="ECO:0000256" key="1">
    <source>
        <dbReference type="ARBA" id="ARBA00000098"/>
    </source>
</evidence>
<dbReference type="Gene3D" id="3.30.2010.30">
    <property type="match status" value="1"/>
</dbReference>
<evidence type="ECO:0000259" key="16">
    <source>
        <dbReference type="Pfam" id="PF17900"/>
    </source>
</evidence>
<dbReference type="RefSeq" id="WP_237978008.1">
    <property type="nucleotide sequence ID" value="NZ_JAKNCT010000002.1"/>
</dbReference>
<name>A0ABS9MP17_9BURK</name>
<evidence type="ECO:0000256" key="10">
    <source>
        <dbReference type="ARBA" id="ARBA00022833"/>
    </source>
</evidence>
<dbReference type="InterPro" id="IPR014782">
    <property type="entry name" value="Peptidase_M1_dom"/>
</dbReference>
<accession>A0ABS9MP17</accession>
<keyword evidence="18" id="KW-1185">Reference proteome</keyword>
<dbReference type="SUPFAM" id="SSF63737">
    <property type="entry name" value="Leukotriene A4 hydrolase N-terminal domain"/>
    <property type="match status" value="1"/>
</dbReference>
<dbReference type="InterPro" id="IPR027268">
    <property type="entry name" value="Peptidase_M4/M1_CTD_sf"/>
</dbReference>
<dbReference type="PRINTS" id="PR00756">
    <property type="entry name" value="ALADIPTASE"/>
</dbReference>
<gene>
    <name evidence="17" type="primary">pepN</name>
    <name evidence="17" type="ORF">MAF45_02685</name>
</gene>
<dbReference type="PANTHER" id="PTHR46322">
    <property type="entry name" value="PUROMYCIN-SENSITIVE AMINOPEPTIDASE"/>
    <property type="match status" value="1"/>
</dbReference>
<protein>
    <recommendedName>
        <fullName evidence="5 12">Aminopeptidase N</fullName>
        <ecNumber evidence="4 12">3.4.11.2</ecNumber>
    </recommendedName>
</protein>